<protein>
    <submittedName>
        <fullName evidence="1">Uncharacterized protein</fullName>
    </submittedName>
</protein>
<evidence type="ECO:0000313" key="1">
    <source>
        <dbReference type="EMBL" id="RDB23023.1"/>
    </source>
</evidence>
<proteinExistence type="predicted"/>
<name>A0A369JTK2_HYPMA</name>
<organism evidence="1 2">
    <name type="scientific">Hypsizygus marmoreus</name>
    <name type="common">White beech mushroom</name>
    <name type="synonym">Agaricus marmoreus</name>
    <dbReference type="NCBI Taxonomy" id="39966"/>
    <lineage>
        <taxon>Eukaryota</taxon>
        <taxon>Fungi</taxon>
        <taxon>Dikarya</taxon>
        <taxon>Basidiomycota</taxon>
        <taxon>Agaricomycotina</taxon>
        <taxon>Agaricomycetes</taxon>
        <taxon>Agaricomycetidae</taxon>
        <taxon>Agaricales</taxon>
        <taxon>Tricholomatineae</taxon>
        <taxon>Lyophyllaceae</taxon>
        <taxon>Hypsizygus</taxon>
    </lineage>
</organism>
<accession>A0A369JTK2</accession>
<comment type="caution">
    <text evidence="1">The sequence shown here is derived from an EMBL/GenBank/DDBJ whole genome shotgun (WGS) entry which is preliminary data.</text>
</comment>
<reference evidence="1" key="1">
    <citation type="submission" date="2018-04" db="EMBL/GenBank/DDBJ databases">
        <title>Whole genome sequencing of Hypsizygus marmoreus.</title>
        <authorList>
            <person name="Choi I.-G."/>
            <person name="Min B."/>
            <person name="Kim J.-G."/>
            <person name="Kim S."/>
            <person name="Oh Y.-L."/>
            <person name="Kong W.-S."/>
            <person name="Park H."/>
            <person name="Jeong J."/>
            <person name="Song E.-S."/>
        </authorList>
    </citation>
    <scope>NUCLEOTIDE SEQUENCE [LARGE SCALE GENOMIC DNA]</scope>
    <source>
        <strain evidence="1">51987-8</strain>
    </source>
</reference>
<dbReference type="InParanoid" id="A0A369JTK2"/>
<dbReference type="AlphaFoldDB" id="A0A369JTK2"/>
<sequence length="94" mass="10556">MGVTKAQHVLYSAHINVHGRSQSSPLRIEQNEDENIAISITSMQEEEEPVPACARISSTPELRPVNAEPFSTWEYLFCGHGNTTSFCRSLPRRI</sequence>
<keyword evidence="2" id="KW-1185">Reference proteome</keyword>
<gene>
    <name evidence="1" type="ORF">Hypma_009818</name>
</gene>
<dbReference type="Proteomes" id="UP000076154">
    <property type="component" value="Unassembled WGS sequence"/>
</dbReference>
<evidence type="ECO:0000313" key="2">
    <source>
        <dbReference type="Proteomes" id="UP000076154"/>
    </source>
</evidence>
<dbReference type="EMBL" id="LUEZ02000048">
    <property type="protein sequence ID" value="RDB23023.1"/>
    <property type="molecule type" value="Genomic_DNA"/>
</dbReference>